<evidence type="ECO:0000256" key="12">
    <source>
        <dbReference type="SAM" id="Phobius"/>
    </source>
</evidence>
<gene>
    <name evidence="13" type="primary">cydB</name>
    <name evidence="13" type="ORF">RSPPHO_01254</name>
</gene>
<keyword evidence="13" id="KW-0560">Oxidoreductase</keyword>
<evidence type="ECO:0000256" key="5">
    <source>
        <dbReference type="ARBA" id="ARBA00022617"/>
    </source>
</evidence>
<organism evidence="13 14">
    <name type="scientific">Pararhodospirillum photometricum DSM 122</name>
    <dbReference type="NCBI Taxonomy" id="1150469"/>
    <lineage>
        <taxon>Bacteria</taxon>
        <taxon>Pseudomonadati</taxon>
        <taxon>Pseudomonadota</taxon>
        <taxon>Alphaproteobacteria</taxon>
        <taxon>Rhodospirillales</taxon>
        <taxon>Rhodospirillaceae</taxon>
        <taxon>Pararhodospirillum</taxon>
    </lineage>
</organism>
<keyword evidence="5" id="KW-0349">Heme</keyword>
<evidence type="ECO:0000256" key="10">
    <source>
        <dbReference type="ARBA" id="ARBA00023004"/>
    </source>
</evidence>
<dbReference type="PATRIC" id="fig|1150469.3.peg.1414"/>
<name>H6SSK1_PARPM</name>
<keyword evidence="9 12" id="KW-1133">Transmembrane helix</keyword>
<evidence type="ECO:0000256" key="8">
    <source>
        <dbReference type="ARBA" id="ARBA00022982"/>
    </source>
</evidence>
<feature type="transmembrane region" description="Helical" evidence="12">
    <location>
        <begin position="162"/>
        <end position="187"/>
    </location>
</feature>
<feature type="transmembrane region" description="Helical" evidence="12">
    <location>
        <begin position="208"/>
        <end position="229"/>
    </location>
</feature>
<dbReference type="NCBIfam" id="TIGR00203">
    <property type="entry name" value="cydB"/>
    <property type="match status" value="1"/>
</dbReference>
<dbReference type="GO" id="GO:0009055">
    <property type="term" value="F:electron transfer activity"/>
    <property type="evidence" value="ECO:0007669"/>
    <property type="project" value="TreeGrafter"/>
</dbReference>
<dbReference type="InterPro" id="IPR003317">
    <property type="entry name" value="Cyt-d_oxidase_su2"/>
</dbReference>
<reference evidence="13 14" key="1">
    <citation type="submission" date="2012-02" db="EMBL/GenBank/DDBJ databases">
        <title>Shotgun genome sequence of Phaeospirillum photometricum DSM 122.</title>
        <authorList>
            <person name="Duquesne K."/>
            <person name="Sturgis J."/>
        </authorList>
    </citation>
    <scope>NUCLEOTIDE SEQUENCE [LARGE SCALE GENOMIC DNA]</scope>
    <source>
        <strain evidence="14">DSM122</strain>
    </source>
</reference>
<protein>
    <submittedName>
        <fullName evidence="13">Cytochrome D ubiquinol oxidase, subunit II</fullName>
        <ecNumber evidence="13">1.10.3.-</ecNumber>
    </submittedName>
</protein>
<comment type="similarity">
    <text evidence="2">Belongs to the cytochrome ubiquinol oxidase subunit 2 family.</text>
</comment>
<dbReference type="GO" id="GO:0016682">
    <property type="term" value="F:oxidoreductase activity, acting on diphenols and related substances as donors, oxygen as acceptor"/>
    <property type="evidence" value="ECO:0007669"/>
    <property type="project" value="TreeGrafter"/>
</dbReference>
<sequence>MILDYETLKLVWWLLVGVLLIGFAITDGMDMGVGMLLPFLGKEDTERRVIINTVGPHWDGNQVWLITAGGAIFAAWPIVYATAFSGFYMAMLLVLFALFFRPVGFDYRSKLPDPRWRTAWDWGLFAGGFVPALIFGVAFGNLLQGVPFRLDDMLRSHYEGSLFLALLPLLNPFALLCGVVSVAMLALHGATWLQLRTVDPLAGRARQAALILGAVVVVTFALAGVWVAFGIDGYRVVSQAAPGSLPDPLAKEVVRAPGAWLDVYGRMPLAVLAPAVGFLGAALAVLFSVAARPGLAFLSSALAQAGIILTAGFSMFPFIMPSSTHPGSSLTVWDSTSSHLTLSVMFWAVVIFLPLVLTYTVWCYSRMWGKVTVEEIKARSVSAY</sequence>
<dbReference type="GO" id="GO:0070069">
    <property type="term" value="C:cytochrome complex"/>
    <property type="evidence" value="ECO:0007669"/>
    <property type="project" value="TreeGrafter"/>
</dbReference>
<feature type="transmembrane region" description="Helical" evidence="12">
    <location>
        <begin position="119"/>
        <end position="142"/>
    </location>
</feature>
<evidence type="ECO:0000256" key="2">
    <source>
        <dbReference type="ARBA" id="ARBA00007543"/>
    </source>
</evidence>
<dbReference type="GO" id="GO:0046872">
    <property type="term" value="F:metal ion binding"/>
    <property type="evidence" value="ECO:0007669"/>
    <property type="project" value="UniProtKB-KW"/>
</dbReference>
<feature type="transmembrane region" description="Helical" evidence="12">
    <location>
        <begin position="269"/>
        <end position="289"/>
    </location>
</feature>
<dbReference type="EMBL" id="HE663493">
    <property type="protein sequence ID" value="CCG07880.1"/>
    <property type="molecule type" value="Genomic_DNA"/>
</dbReference>
<feature type="transmembrane region" description="Helical" evidence="12">
    <location>
        <begin position="340"/>
        <end position="362"/>
    </location>
</feature>
<dbReference type="GO" id="GO:0005886">
    <property type="term" value="C:plasma membrane"/>
    <property type="evidence" value="ECO:0007669"/>
    <property type="project" value="UniProtKB-SubCell"/>
</dbReference>
<evidence type="ECO:0000256" key="6">
    <source>
        <dbReference type="ARBA" id="ARBA00022692"/>
    </source>
</evidence>
<keyword evidence="3" id="KW-0813">Transport</keyword>
<dbReference type="AlphaFoldDB" id="H6SSK1"/>
<keyword evidence="14" id="KW-1185">Reference proteome</keyword>
<proteinExistence type="inferred from homology"/>
<evidence type="ECO:0000256" key="3">
    <source>
        <dbReference type="ARBA" id="ARBA00022448"/>
    </source>
</evidence>
<keyword evidence="10" id="KW-0408">Iron</keyword>
<evidence type="ECO:0000256" key="7">
    <source>
        <dbReference type="ARBA" id="ARBA00022723"/>
    </source>
</evidence>
<dbReference type="KEGG" id="rpm:RSPPHO_01254"/>
<evidence type="ECO:0000256" key="9">
    <source>
        <dbReference type="ARBA" id="ARBA00022989"/>
    </source>
</evidence>
<dbReference type="PANTHER" id="PTHR43141:SF5">
    <property type="entry name" value="CYTOCHROME BD-I UBIQUINOL OXIDASE SUBUNIT 2"/>
    <property type="match status" value="1"/>
</dbReference>
<feature type="transmembrane region" description="Helical" evidence="12">
    <location>
        <begin position="12"/>
        <end position="41"/>
    </location>
</feature>
<dbReference type="OrthoDB" id="9776710at2"/>
<feature type="transmembrane region" description="Helical" evidence="12">
    <location>
        <begin position="87"/>
        <end position="107"/>
    </location>
</feature>
<dbReference type="EC" id="1.10.3.-" evidence="13"/>
<keyword evidence="6 12" id="KW-0812">Transmembrane</keyword>
<dbReference type="PANTHER" id="PTHR43141">
    <property type="entry name" value="CYTOCHROME BD2 SUBUNIT II"/>
    <property type="match status" value="1"/>
</dbReference>
<accession>H6SSK1</accession>
<feature type="transmembrane region" description="Helical" evidence="12">
    <location>
        <begin position="301"/>
        <end position="320"/>
    </location>
</feature>
<comment type="subcellular location">
    <subcellularLocation>
        <location evidence="1">Cell membrane</location>
        <topology evidence="1">Multi-pass membrane protein</topology>
    </subcellularLocation>
</comment>
<keyword evidence="11 12" id="KW-0472">Membrane</keyword>
<evidence type="ECO:0000256" key="4">
    <source>
        <dbReference type="ARBA" id="ARBA00022475"/>
    </source>
</evidence>
<evidence type="ECO:0000313" key="14">
    <source>
        <dbReference type="Proteomes" id="UP000033220"/>
    </source>
</evidence>
<dbReference type="Proteomes" id="UP000033220">
    <property type="component" value="Chromosome DSM 122"/>
</dbReference>
<keyword evidence="7" id="KW-0479">Metal-binding</keyword>
<dbReference type="PIRSF" id="PIRSF000267">
    <property type="entry name" value="Cyt_oxidse_sub2"/>
    <property type="match status" value="1"/>
</dbReference>
<dbReference type="HOGENOM" id="CLU_049294_0_0_5"/>
<evidence type="ECO:0000256" key="1">
    <source>
        <dbReference type="ARBA" id="ARBA00004651"/>
    </source>
</evidence>
<dbReference type="eggNOG" id="COG1294">
    <property type="taxonomic scope" value="Bacteria"/>
</dbReference>
<evidence type="ECO:0000256" key="11">
    <source>
        <dbReference type="ARBA" id="ARBA00023136"/>
    </source>
</evidence>
<keyword evidence="4" id="KW-1003">Cell membrane</keyword>
<dbReference type="GO" id="GO:0019646">
    <property type="term" value="P:aerobic electron transport chain"/>
    <property type="evidence" value="ECO:0007669"/>
    <property type="project" value="TreeGrafter"/>
</dbReference>
<dbReference type="STRING" id="1150469.RSPPHO_01254"/>
<keyword evidence="8" id="KW-0249">Electron transport</keyword>
<dbReference type="Pfam" id="PF02322">
    <property type="entry name" value="Cyt_bd_oxida_II"/>
    <property type="match status" value="1"/>
</dbReference>
<evidence type="ECO:0000313" key="13">
    <source>
        <dbReference type="EMBL" id="CCG07880.1"/>
    </source>
</evidence>